<dbReference type="NCBIfam" id="TIGR03075">
    <property type="entry name" value="PQQ_enz_alc_DH"/>
    <property type="match status" value="1"/>
</dbReference>
<dbReference type="PROSITE" id="PS51257">
    <property type="entry name" value="PROKAR_LIPOPROTEIN"/>
    <property type="match status" value="1"/>
</dbReference>
<evidence type="ECO:0000313" key="17">
    <source>
        <dbReference type="Proteomes" id="UP000001868"/>
    </source>
</evidence>
<dbReference type="AlphaFoldDB" id="B4RA17"/>
<evidence type="ECO:0000256" key="14">
    <source>
        <dbReference type="SAM" id="SignalP"/>
    </source>
</evidence>
<organism evidence="16 17">
    <name type="scientific">Phenylobacterium zucineum (strain HLK1)</name>
    <dbReference type="NCBI Taxonomy" id="450851"/>
    <lineage>
        <taxon>Bacteria</taxon>
        <taxon>Pseudomonadati</taxon>
        <taxon>Pseudomonadota</taxon>
        <taxon>Alphaproteobacteria</taxon>
        <taxon>Caulobacterales</taxon>
        <taxon>Caulobacteraceae</taxon>
        <taxon>Phenylobacterium</taxon>
    </lineage>
</organism>
<dbReference type="HOGENOM" id="CLU_018478_0_1_5"/>
<dbReference type="InterPro" id="IPR036909">
    <property type="entry name" value="Cyt_c-like_dom_sf"/>
</dbReference>
<feature type="binding site" evidence="12">
    <location>
        <position position="198"/>
    </location>
    <ligand>
        <name>Ca(2+)</name>
        <dbReference type="ChEBI" id="CHEBI:29108"/>
    </ligand>
</feature>
<evidence type="ECO:0000256" key="5">
    <source>
        <dbReference type="ARBA" id="ARBA00022837"/>
    </source>
</evidence>
<feature type="binding site" description="covalent" evidence="11">
    <location>
        <position position="626"/>
    </location>
    <ligand>
        <name>heme c</name>
        <dbReference type="ChEBI" id="CHEBI:61717"/>
    </ligand>
</feature>
<evidence type="ECO:0000256" key="4">
    <source>
        <dbReference type="ARBA" id="ARBA00022729"/>
    </source>
</evidence>
<keyword evidence="9 13" id="KW-1015">Disulfide bond</keyword>
<feature type="binding site" evidence="11">
    <location>
        <position position="259"/>
    </location>
    <ligand>
        <name>pyrroloquinoline quinone</name>
        <dbReference type="ChEBI" id="CHEBI:58442"/>
    </ligand>
</feature>
<evidence type="ECO:0000256" key="12">
    <source>
        <dbReference type="PIRSR" id="PIRSR617512-3"/>
    </source>
</evidence>
<evidence type="ECO:0000259" key="15">
    <source>
        <dbReference type="PROSITE" id="PS51007"/>
    </source>
</evidence>
<comment type="similarity">
    <text evidence="1">Belongs to the bacterial PQQ dehydrogenase family.</text>
</comment>
<dbReference type="GO" id="GO:0070968">
    <property type="term" value="F:pyrroloquinoline quinone binding"/>
    <property type="evidence" value="ECO:0007669"/>
    <property type="project" value="UniProtKB-ARBA"/>
</dbReference>
<dbReference type="PROSITE" id="PS51007">
    <property type="entry name" value="CYTC"/>
    <property type="match status" value="1"/>
</dbReference>
<keyword evidence="2 11" id="KW-0349">Heme</keyword>
<feature type="binding site" evidence="12">
    <location>
        <position position="324"/>
    </location>
    <ligand>
        <name>Ca(2+)</name>
        <dbReference type="ChEBI" id="CHEBI:29108"/>
    </ligand>
</feature>
<dbReference type="InterPro" id="IPR017512">
    <property type="entry name" value="PQQ_MeOH/EtOH_DH"/>
</dbReference>
<proteinExistence type="inferred from homology"/>
<dbReference type="Pfam" id="PF01011">
    <property type="entry name" value="PQQ"/>
    <property type="match status" value="2"/>
</dbReference>
<keyword evidence="3 12" id="KW-0479">Metal-binding</keyword>
<evidence type="ECO:0000256" key="3">
    <source>
        <dbReference type="ARBA" id="ARBA00022723"/>
    </source>
</evidence>
<comment type="cofactor">
    <cofactor evidence="11">
        <name>heme c</name>
        <dbReference type="ChEBI" id="CHEBI:61717"/>
    </cofactor>
    <text evidence="11">Binds 1 heme c group per subunit.</text>
</comment>
<dbReference type="PANTHER" id="PTHR32303">
    <property type="entry name" value="QUINOPROTEIN ALCOHOL DEHYDROGENASE (CYTOCHROME C)"/>
    <property type="match status" value="1"/>
</dbReference>
<keyword evidence="5 12" id="KW-0106">Calcium</keyword>
<dbReference type="InterPro" id="IPR002372">
    <property type="entry name" value="PQQ_rpt_dom"/>
</dbReference>
<keyword evidence="17" id="KW-1185">Reference proteome</keyword>
<dbReference type="eggNOG" id="COG2010">
    <property type="taxonomic scope" value="Bacteria"/>
</dbReference>
<evidence type="ECO:0000256" key="6">
    <source>
        <dbReference type="ARBA" id="ARBA00022891"/>
    </source>
</evidence>
<dbReference type="EMBL" id="CP000747">
    <property type="protein sequence ID" value="ACG79521.1"/>
    <property type="molecule type" value="Genomic_DNA"/>
</dbReference>
<evidence type="ECO:0000256" key="9">
    <source>
        <dbReference type="ARBA" id="ARBA00023157"/>
    </source>
</evidence>
<keyword evidence="7" id="KW-0560">Oxidoreductase</keyword>
<name>B4RA17_PHEZH</name>
<feature type="binding site" evidence="11">
    <location>
        <position position="136"/>
    </location>
    <ligand>
        <name>pyrroloquinoline quinone</name>
        <dbReference type="ChEBI" id="CHEBI:58442"/>
    </ligand>
</feature>
<dbReference type="Pfam" id="PF13442">
    <property type="entry name" value="Cytochrome_CBB3"/>
    <property type="match status" value="1"/>
</dbReference>
<dbReference type="SUPFAM" id="SSF50998">
    <property type="entry name" value="Quinoprotein alcohol dehydrogenase-like"/>
    <property type="match status" value="1"/>
</dbReference>
<feature type="binding site" evidence="11">
    <location>
        <position position="84"/>
    </location>
    <ligand>
        <name>pyrroloquinoline quinone</name>
        <dbReference type="ChEBI" id="CHEBI:58442"/>
    </ligand>
</feature>
<dbReference type="GO" id="GO:0005509">
    <property type="term" value="F:calcium ion binding"/>
    <property type="evidence" value="ECO:0007669"/>
    <property type="project" value="InterPro"/>
</dbReference>
<evidence type="ECO:0000256" key="11">
    <source>
        <dbReference type="PIRSR" id="PIRSR617512-2"/>
    </source>
</evidence>
<feature type="binding site" description="covalent" evidence="11">
    <location>
        <position position="629"/>
    </location>
    <ligand>
        <name>heme c</name>
        <dbReference type="ChEBI" id="CHEBI:61717"/>
    </ligand>
</feature>
<gene>
    <name evidence="16" type="ordered locus">PHZ_c3112</name>
</gene>
<feature type="binding site" evidence="11">
    <location>
        <position position="180"/>
    </location>
    <ligand>
        <name>pyrroloquinoline quinone</name>
        <dbReference type="ChEBI" id="CHEBI:58442"/>
    </ligand>
</feature>
<keyword evidence="6 11" id="KW-0634">PQQ</keyword>
<evidence type="ECO:0000256" key="8">
    <source>
        <dbReference type="ARBA" id="ARBA00023004"/>
    </source>
</evidence>
<evidence type="ECO:0000313" key="16">
    <source>
        <dbReference type="EMBL" id="ACG79521.1"/>
    </source>
</evidence>
<accession>B4RA17</accession>
<feature type="binding site" evidence="12">
    <location>
        <position position="279"/>
    </location>
    <ligand>
        <name>Ca(2+)</name>
        <dbReference type="ChEBI" id="CHEBI:29108"/>
    </ligand>
</feature>
<keyword evidence="8 12" id="KW-0408">Iron</keyword>
<dbReference type="GO" id="GO:0016614">
    <property type="term" value="F:oxidoreductase activity, acting on CH-OH group of donors"/>
    <property type="evidence" value="ECO:0007669"/>
    <property type="project" value="InterPro"/>
</dbReference>
<feature type="signal peptide" evidence="14">
    <location>
        <begin position="1"/>
        <end position="18"/>
    </location>
</feature>
<dbReference type="InterPro" id="IPR018391">
    <property type="entry name" value="PQQ_b-propeller_rpt"/>
</dbReference>
<evidence type="ECO:0000256" key="10">
    <source>
        <dbReference type="PIRSR" id="PIRSR617512-1"/>
    </source>
</evidence>
<dbReference type="STRING" id="450851.PHZ_c3112"/>
<feature type="binding site" evidence="11">
    <location>
        <begin position="411"/>
        <end position="412"/>
    </location>
    <ligand>
        <name>pyrroloquinoline quinone</name>
        <dbReference type="ChEBI" id="CHEBI:58442"/>
    </ligand>
</feature>
<dbReference type="InterPro" id="IPR009056">
    <property type="entry name" value="Cyt_c-like_dom"/>
</dbReference>
<dbReference type="GO" id="GO:0016020">
    <property type="term" value="C:membrane"/>
    <property type="evidence" value="ECO:0007669"/>
    <property type="project" value="InterPro"/>
</dbReference>
<dbReference type="GO" id="GO:0009055">
    <property type="term" value="F:electron transfer activity"/>
    <property type="evidence" value="ECO:0007669"/>
    <property type="project" value="InterPro"/>
</dbReference>
<feature type="active site" description="Proton acceptor" evidence="10">
    <location>
        <position position="324"/>
    </location>
</feature>
<dbReference type="KEGG" id="pzu:PHZ_c3112"/>
<evidence type="ECO:0000256" key="13">
    <source>
        <dbReference type="PIRSR" id="PIRSR617512-4"/>
    </source>
</evidence>
<keyword evidence="4 14" id="KW-0732">Signal</keyword>
<sequence>MRIITLGLVMAAALTAAACQKGDGGAGQVDGARIAAADANAEWLSYGKGYSEQRFSPLDEVNTGNVGQLGLAWFAEFDTDRGQEATPLVADGVLYTTTAWSKVYAFDAKTGEQLWSFDPKVEGSKGFHACCDVVNRGVALWKGRVYVGVLDGRLIALDAKTGRQVWSVQTTDTSRPYTITGAPRVIKDKVLIGNGGGEYGVRGYITAYDAATGKQLWRFYTVPNPTGQPDGAASDKVMAEKANATWSEGEWKKTGGGGTAWDSIAYDPQLDLVYFGIGNGNPWNHKIRSGGKGDNLFLSSILALKPDTGDYVWHYQTTPGESWDYTATQHIILADLSIGGQPRKVLMQAPKNGFFYVIDRATGQLISAKNYTNITWATGVDPKTGRPIETPQARYQGEANLQIPGPLGAHNWQPMAFNPKTGLVYIPTNVTPFAYTDDTGFSYKPGAWNVGVDFLTNALPTDAATLKALTAMIKGQIVAWDPVQQKAVWTVDHPYFWNAGVLTTAGGLVFQGAAEGQFSAYDAAKGTKLWTYKTGNGIIAAPMTYELDGEQYVAVMVGVGGGGQISAPASMPQRPRLPGRLLVFKLGGKAQAPAFPEPARPEIDLAMIQPSSGDTKNGFAVFHQHCQVCHGPNASGAWLPDLKASPMLMTADNWKGVVIDGASASRGMASFAKYLSPKDAEDVRAYVIQEARNAVALAQPAAPEATQGAKAPTPKS</sequence>
<dbReference type="CDD" id="cd10279">
    <property type="entry name" value="PQQ_ADH_II"/>
    <property type="match status" value="1"/>
</dbReference>
<dbReference type="SMART" id="SM00564">
    <property type="entry name" value="PQQ"/>
    <property type="match status" value="4"/>
</dbReference>
<feature type="disulfide bond" evidence="13">
    <location>
        <begin position="130"/>
        <end position="131"/>
    </location>
</feature>
<dbReference type="Gene3D" id="2.140.10.10">
    <property type="entry name" value="Quinoprotein alcohol dehydrogenase-like superfamily"/>
    <property type="match status" value="1"/>
</dbReference>
<dbReference type="Gene3D" id="1.10.760.10">
    <property type="entry name" value="Cytochrome c-like domain"/>
    <property type="match status" value="1"/>
</dbReference>
<dbReference type="InterPro" id="IPR011047">
    <property type="entry name" value="Quinoprotein_ADH-like_sf"/>
</dbReference>
<dbReference type="SUPFAM" id="SSF46626">
    <property type="entry name" value="Cytochrome c"/>
    <property type="match status" value="1"/>
</dbReference>
<feature type="binding site" description="axial binding residue" evidence="12">
    <location>
        <position position="668"/>
    </location>
    <ligand>
        <name>heme c</name>
        <dbReference type="ChEBI" id="CHEBI:61717"/>
    </ligand>
    <ligandPart>
        <name>Fe</name>
        <dbReference type="ChEBI" id="CHEBI:18248"/>
    </ligandPart>
</feature>
<reference evidence="16 17" key="1">
    <citation type="journal article" date="2008" name="BMC Genomics">
        <title>Complete genome of Phenylobacterium zucineum - a novel facultative intracellular bacterium isolated from human erythroleukemia cell line K562.</title>
        <authorList>
            <person name="Luo Y."/>
            <person name="Xu X."/>
            <person name="Ding Z."/>
            <person name="Liu Z."/>
            <person name="Zhang B."/>
            <person name="Yan Z."/>
            <person name="Sun J."/>
            <person name="Hu S."/>
            <person name="Hu X."/>
        </authorList>
    </citation>
    <scope>NUCLEOTIDE SEQUENCE [LARGE SCALE GENOMIC DNA]</scope>
    <source>
        <strain evidence="16 17">HLK1</strain>
    </source>
</reference>
<dbReference type="GO" id="GO:0020037">
    <property type="term" value="F:heme binding"/>
    <property type="evidence" value="ECO:0007669"/>
    <property type="project" value="InterPro"/>
</dbReference>
<dbReference type="Proteomes" id="UP000001868">
    <property type="component" value="Chromosome"/>
</dbReference>
<feature type="binding site" evidence="11">
    <location>
        <position position="351"/>
    </location>
    <ligand>
        <name>pyrroloquinoline quinone</name>
        <dbReference type="ChEBI" id="CHEBI:58442"/>
    </ligand>
</feature>
<feature type="domain" description="Cytochrome c" evidence="15">
    <location>
        <begin position="613"/>
        <end position="691"/>
    </location>
</feature>
<protein>
    <submittedName>
        <fullName evidence="16">Glucose dehydrogenase</fullName>
    </submittedName>
</protein>
<dbReference type="FunFam" id="2.140.10.10:FF:000003">
    <property type="entry name" value="Methanol dehydrogenase, large subunit"/>
    <property type="match status" value="1"/>
</dbReference>
<evidence type="ECO:0000256" key="2">
    <source>
        <dbReference type="ARBA" id="ARBA00022617"/>
    </source>
</evidence>
<dbReference type="OrthoDB" id="9794322at2"/>
<feature type="chain" id="PRO_5002825273" evidence="14">
    <location>
        <begin position="19"/>
        <end position="716"/>
    </location>
</feature>
<dbReference type="eggNOG" id="COG4993">
    <property type="taxonomic scope" value="Bacteria"/>
</dbReference>
<dbReference type="RefSeq" id="WP_012523659.1">
    <property type="nucleotide sequence ID" value="NC_011144.1"/>
</dbReference>
<evidence type="ECO:0000256" key="1">
    <source>
        <dbReference type="ARBA" id="ARBA00008156"/>
    </source>
</evidence>
<feature type="binding site" description="axial binding residue" evidence="12">
    <location>
        <position position="630"/>
    </location>
    <ligand>
        <name>heme c</name>
        <dbReference type="ChEBI" id="CHEBI:61717"/>
    </ligand>
    <ligandPart>
        <name>Fe</name>
        <dbReference type="ChEBI" id="CHEBI:18248"/>
    </ligandPart>
</feature>
<comment type="cofactor">
    <cofactor evidence="11">
        <name>pyrroloquinoline quinone</name>
        <dbReference type="ChEBI" id="CHEBI:58442"/>
    </cofactor>
    <text evidence="11">Binds 1 PQQ group per subunit.</text>
</comment>
<evidence type="ECO:0000256" key="7">
    <source>
        <dbReference type="ARBA" id="ARBA00023002"/>
    </source>
</evidence>
<comment type="cofactor">
    <cofactor evidence="12">
        <name>Ca(2+)</name>
        <dbReference type="ChEBI" id="CHEBI:29108"/>
    </cofactor>
    <text evidence="12">Binds 1 Ca(2+) ion per subunit.</text>
</comment>